<feature type="compositionally biased region" description="Basic and acidic residues" evidence="1">
    <location>
        <begin position="28"/>
        <end position="58"/>
    </location>
</feature>
<feature type="region of interest" description="Disordered" evidence="1">
    <location>
        <begin position="13"/>
        <end position="58"/>
    </location>
</feature>
<gene>
    <name evidence="2" type="ORF">BJ508DRAFT_325539</name>
</gene>
<evidence type="ECO:0000313" key="2">
    <source>
        <dbReference type="EMBL" id="RPA82267.1"/>
    </source>
</evidence>
<organism evidence="2 3">
    <name type="scientific">Ascobolus immersus RN42</name>
    <dbReference type="NCBI Taxonomy" id="1160509"/>
    <lineage>
        <taxon>Eukaryota</taxon>
        <taxon>Fungi</taxon>
        <taxon>Dikarya</taxon>
        <taxon>Ascomycota</taxon>
        <taxon>Pezizomycotina</taxon>
        <taxon>Pezizomycetes</taxon>
        <taxon>Pezizales</taxon>
        <taxon>Ascobolaceae</taxon>
        <taxon>Ascobolus</taxon>
    </lineage>
</organism>
<evidence type="ECO:0000313" key="3">
    <source>
        <dbReference type="Proteomes" id="UP000275078"/>
    </source>
</evidence>
<proteinExistence type="predicted"/>
<name>A0A3N4I9X0_ASCIM</name>
<protein>
    <submittedName>
        <fullName evidence="2">Uncharacterized protein</fullName>
    </submittedName>
</protein>
<dbReference type="AlphaFoldDB" id="A0A3N4I9X0"/>
<reference evidence="2 3" key="1">
    <citation type="journal article" date="2018" name="Nat. Ecol. Evol.">
        <title>Pezizomycetes genomes reveal the molecular basis of ectomycorrhizal truffle lifestyle.</title>
        <authorList>
            <person name="Murat C."/>
            <person name="Payen T."/>
            <person name="Noel B."/>
            <person name="Kuo A."/>
            <person name="Morin E."/>
            <person name="Chen J."/>
            <person name="Kohler A."/>
            <person name="Krizsan K."/>
            <person name="Balestrini R."/>
            <person name="Da Silva C."/>
            <person name="Montanini B."/>
            <person name="Hainaut M."/>
            <person name="Levati E."/>
            <person name="Barry K.W."/>
            <person name="Belfiori B."/>
            <person name="Cichocki N."/>
            <person name="Clum A."/>
            <person name="Dockter R.B."/>
            <person name="Fauchery L."/>
            <person name="Guy J."/>
            <person name="Iotti M."/>
            <person name="Le Tacon F."/>
            <person name="Lindquist E.A."/>
            <person name="Lipzen A."/>
            <person name="Malagnac F."/>
            <person name="Mello A."/>
            <person name="Molinier V."/>
            <person name="Miyauchi S."/>
            <person name="Poulain J."/>
            <person name="Riccioni C."/>
            <person name="Rubini A."/>
            <person name="Sitrit Y."/>
            <person name="Splivallo R."/>
            <person name="Traeger S."/>
            <person name="Wang M."/>
            <person name="Zifcakova L."/>
            <person name="Wipf D."/>
            <person name="Zambonelli A."/>
            <person name="Paolocci F."/>
            <person name="Nowrousian M."/>
            <person name="Ottonello S."/>
            <person name="Baldrian P."/>
            <person name="Spatafora J.W."/>
            <person name="Henrissat B."/>
            <person name="Nagy L.G."/>
            <person name="Aury J.M."/>
            <person name="Wincker P."/>
            <person name="Grigoriev I.V."/>
            <person name="Bonfante P."/>
            <person name="Martin F.M."/>
        </authorList>
    </citation>
    <scope>NUCLEOTIDE SEQUENCE [LARGE SCALE GENOMIC DNA]</scope>
    <source>
        <strain evidence="2 3">RN42</strain>
    </source>
</reference>
<sequence>MVMRDLTRHDENGWWRSISGHSPPPKSWHNEPRPLQERQDRVDPTRDQIEHGRKLSEAPRVEFKDMATATECKLQVEVMAVGKHDSEMLGLKSRMWMMMELEEFAASLECFWLRWRRLQSGGWPCGHWKTLQAFSEEADDLMSSPWPTQHPSQLHHPTIETGSKLMMTNTAPPSSSTDETAAKLMMEVDHLFSQCPGLNAFLGTPPDPGRVLPHLAILKEIEQREGPINREEPGMLAAWKEILEGYWGLITTPLATYALGRTLLILCEDGIYQVDEMNDHVRYWGGDEEGLEVNPWIFVNRDGESDSE</sequence>
<dbReference type="EMBL" id="ML119672">
    <property type="protein sequence ID" value="RPA82267.1"/>
    <property type="molecule type" value="Genomic_DNA"/>
</dbReference>
<accession>A0A3N4I9X0</accession>
<evidence type="ECO:0000256" key="1">
    <source>
        <dbReference type="SAM" id="MobiDB-lite"/>
    </source>
</evidence>
<dbReference type="Proteomes" id="UP000275078">
    <property type="component" value="Unassembled WGS sequence"/>
</dbReference>
<keyword evidence="3" id="KW-1185">Reference proteome</keyword>